<name>A0ABN7XKP9_GIGMA</name>
<feature type="non-terminal residue" evidence="8">
    <location>
        <position position="1"/>
    </location>
</feature>
<dbReference type="InterPro" id="IPR043502">
    <property type="entry name" value="DNA/RNA_pol_sf"/>
</dbReference>
<dbReference type="EMBL" id="CAJVQB010150925">
    <property type="protein sequence ID" value="CAG8855582.1"/>
    <property type="molecule type" value="Genomic_DNA"/>
</dbReference>
<reference evidence="8 9" key="1">
    <citation type="submission" date="2021-06" db="EMBL/GenBank/DDBJ databases">
        <authorList>
            <person name="Kallberg Y."/>
            <person name="Tangrot J."/>
            <person name="Rosling A."/>
        </authorList>
    </citation>
    <scope>NUCLEOTIDE SEQUENCE [LARGE SCALE GENOMIC DNA]</scope>
    <source>
        <strain evidence="8 9">120-4 pot B 10/14</strain>
    </source>
</reference>
<dbReference type="Pfam" id="PF17917">
    <property type="entry name" value="RT_RNaseH"/>
    <property type="match status" value="1"/>
</dbReference>
<feature type="non-terminal residue" evidence="8">
    <location>
        <position position="133"/>
    </location>
</feature>
<dbReference type="Gene3D" id="3.10.20.370">
    <property type="match status" value="1"/>
</dbReference>
<evidence type="ECO:0000256" key="5">
    <source>
        <dbReference type="ARBA" id="ARBA00022801"/>
    </source>
</evidence>
<keyword evidence="2" id="KW-0548">Nucleotidyltransferase</keyword>
<keyword evidence="5" id="KW-0378">Hydrolase</keyword>
<dbReference type="PANTHER" id="PTHR34072">
    <property type="entry name" value="ENZYMATIC POLYPROTEIN-RELATED"/>
    <property type="match status" value="1"/>
</dbReference>
<evidence type="ECO:0000256" key="4">
    <source>
        <dbReference type="ARBA" id="ARBA00022759"/>
    </source>
</evidence>
<keyword evidence="4" id="KW-0255">Endonuclease</keyword>
<evidence type="ECO:0000256" key="6">
    <source>
        <dbReference type="ARBA" id="ARBA00022918"/>
    </source>
</evidence>
<comment type="caution">
    <text evidence="8">The sequence shown here is derived from an EMBL/GenBank/DDBJ whole genome shotgun (WGS) entry which is preliminary data.</text>
</comment>
<protein>
    <submittedName>
        <fullName evidence="8">12527_t:CDS:1</fullName>
    </submittedName>
</protein>
<dbReference type="CDD" id="cd09274">
    <property type="entry name" value="RNase_HI_RT_Ty3"/>
    <property type="match status" value="1"/>
</dbReference>
<keyword evidence="3" id="KW-0540">Nuclease</keyword>
<sequence length="133" mass="15043">ESLTLAPILAHPNDNEEYVLYTDTFHLAMGAILIQKGNNGVEHVIEYASRTTNAAEKNYTITELECAAIVWAIKKFYLYLHGLQFTIVTDHSALTYLKSIVNPTGQMAHYIMILQGYNFVVKHKSGKQLFHVD</sequence>
<dbReference type="Proteomes" id="UP000789901">
    <property type="component" value="Unassembled WGS sequence"/>
</dbReference>
<accession>A0ABN7XKP9</accession>
<feature type="domain" description="Reverse transcriptase RNase H-like" evidence="7">
    <location>
        <begin position="15"/>
        <end position="117"/>
    </location>
</feature>
<dbReference type="SUPFAM" id="SSF56672">
    <property type="entry name" value="DNA/RNA polymerases"/>
    <property type="match status" value="1"/>
</dbReference>
<evidence type="ECO:0000313" key="8">
    <source>
        <dbReference type="EMBL" id="CAG8855582.1"/>
    </source>
</evidence>
<evidence type="ECO:0000256" key="1">
    <source>
        <dbReference type="ARBA" id="ARBA00022679"/>
    </source>
</evidence>
<organism evidence="8 9">
    <name type="scientific">Gigaspora margarita</name>
    <dbReference type="NCBI Taxonomy" id="4874"/>
    <lineage>
        <taxon>Eukaryota</taxon>
        <taxon>Fungi</taxon>
        <taxon>Fungi incertae sedis</taxon>
        <taxon>Mucoromycota</taxon>
        <taxon>Glomeromycotina</taxon>
        <taxon>Glomeromycetes</taxon>
        <taxon>Diversisporales</taxon>
        <taxon>Gigasporaceae</taxon>
        <taxon>Gigaspora</taxon>
    </lineage>
</organism>
<keyword evidence="1" id="KW-0808">Transferase</keyword>
<evidence type="ECO:0000313" key="9">
    <source>
        <dbReference type="Proteomes" id="UP000789901"/>
    </source>
</evidence>
<keyword evidence="9" id="KW-1185">Reference proteome</keyword>
<evidence type="ECO:0000256" key="2">
    <source>
        <dbReference type="ARBA" id="ARBA00022695"/>
    </source>
</evidence>
<evidence type="ECO:0000256" key="3">
    <source>
        <dbReference type="ARBA" id="ARBA00022722"/>
    </source>
</evidence>
<evidence type="ECO:0000259" key="7">
    <source>
        <dbReference type="Pfam" id="PF17917"/>
    </source>
</evidence>
<proteinExistence type="predicted"/>
<gene>
    <name evidence="8" type="ORF">GMARGA_LOCUS44403</name>
</gene>
<keyword evidence="6" id="KW-0695">RNA-directed DNA polymerase</keyword>
<dbReference type="InterPro" id="IPR041373">
    <property type="entry name" value="RT_RNaseH"/>
</dbReference>